<dbReference type="Proteomes" id="UP000887013">
    <property type="component" value="Unassembled WGS sequence"/>
</dbReference>
<evidence type="ECO:0000313" key="1">
    <source>
        <dbReference type="EMBL" id="GFS71921.1"/>
    </source>
</evidence>
<dbReference type="AlphaFoldDB" id="A0A8X6MQ72"/>
<organism evidence="1 2">
    <name type="scientific">Nephila pilipes</name>
    <name type="common">Giant wood spider</name>
    <name type="synonym">Nephila maculata</name>
    <dbReference type="NCBI Taxonomy" id="299642"/>
    <lineage>
        <taxon>Eukaryota</taxon>
        <taxon>Metazoa</taxon>
        <taxon>Ecdysozoa</taxon>
        <taxon>Arthropoda</taxon>
        <taxon>Chelicerata</taxon>
        <taxon>Arachnida</taxon>
        <taxon>Araneae</taxon>
        <taxon>Araneomorphae</taxon>
        <taxon>Entelegynae</taxon>
        <taxon>Araneoidea</taxon>
        <taxon>Nephilidae</taxon>
        <taxon>Nephila</taxon>
    </lineage>
</organism>
<gene>
    <name evidence="1" type="ORF">NPIL_109061</name>
</gene>
<evidence type="ECO:0008006" key="3">
    <source>
        <dbReference type="Google" id="ProtNLM"/>
    </source>
</evidence>
<accession>A0A8X6MQ72</accession>
<protein>
    <recommendedName>
        <fullName evidence="3">Integrase zinc-binding domain-containing protein</fullName>
    </recommendedName>
</protein>
<dbReference type="EMBL" id="BMAW01000990">
    <property type="protein sequence ID" value="GFS71921.1"/>
    <property type="molecule type" value="Genomic_DNA"/>
</dbReference>
<sequence>MLFRAPTWSINASINAPNVIDFKFMAEEKKIYAELQDVLTGKNITSLVLNPLPGRYQLLLCIVMYQLVAFDLSFHKDFILKYLTVYTLSHSDIRASVKLVQDSYVWPAMKTDISWARACLMSKS</sequence>
<reference evidence="1" key="1">
    <citation type="submission" date="2020-08" db="EMBL/GenBank/DDBJ databases">
        <title>Multicomponent nature underlies the extraordinary mechanical properties of spider dragline silk.</title>
        <authorList>
            <person name="Kono N."/>
            <person name="Nakamura H."/>
            <person name="Mori M."/>
            <person name="Yoshida Y."/>
            <person name="Ohtoshi R."/>
            <person name="Malay A.D."/>
            <person name="Moran D.A.P."/>
            <person name="Tomita M."/>
            <person name="Numata K."/>
            <person name="Arakawa K."/>
        </authorList>
    </citation>
    <scope>NUCLEOTIDE SEQUENCE</scope>
</reference>
<comment type="caution">
    <text evidence="1">The sequence shown here is derived from an EMBL/GenBank/DDBJ whole genome shotgun (WGS) entry which is preliminary data.</text>
</comment>
<proteinExistence type="predicted"/>
<evidence type="ECO:0000313" key="2">
    <source>
        <dbReference type="Proteomes" id="UP000887013"/>
    </source>
</evidence>
<keyword evidence="2" id="KW-1185">Reference proteome</keyword>
<name>A0A8X6MQ72_NEPPI</name>